<protein>
    <recommendedName>
        <fullName evidence="1">G domain-containing protein</fullName>
    </recommendedName>
</protein>
<name>A0A067SHF0_GALM3</name>
<dbReference type="SUPFAM" id="SSF52540">
    <property type="entry name" value="P-loop containing nucleoside triphosphate hydrolases"/>
    <property type="match status" value="1"/>
</dbReference>
<reference evidence="3" key="1">
    <citation type="journal article" date="2014" name="Proc. Natl. Acad. Sci. U.S.A.">
        <title>Extensive sampling of basidiomycete genomes demonstrates inadequacy of the white-rot/brown-rot paradigm for wood decay fungi.</title>
        <authorList>
            <person name="Riley R."/>
            <person name="Salamov A.A."/>
            <person name="Brown D.W."/>
            <person name="Nagy L.G."/>
            <person name="Floudas D."/>
            <person name="Held B.W."/>
            <person name="Levasseur A."/>
            <person name="Lombard V."/>
            <person name="Morin E."/>
            <person name="Otillar R."/>
            <person name="Lindquist E.A."/>
            <person name="Sun H."/>
            <person name="LaButti K.M."/>
            <person name="Schmutz J."/>
            <person name="Jabbour D."/>
            <person name="Luo H."/>
            <person name="Baker S.E."/>
            <person name="Pisabarro A.G."/>
            <person name="Walton J.D."/>
            <person name="Blanchette R.A."/>
            <person name="Henrissat B."/>
            <person name="Martin F."/>
            <person name="Cullen D."/>
            <person name="Hibbett D.S."/>
            <person name="Grigoriev I.V."/>
        </authorList>
    </citation>
    <scope>NUCLEOTIDE SEQUENCE [LARGE SCALE GENOMIC DNA]</scope>
    <source>
        <strain evidence="3">CBS 339.88</strain>
    </source>
</reference>
<dbReference type="OrthoDB" id="8954335at2759"/>
<dbReference type="InterPro" id="IPR027417">
    <property type="entry name" value="P-loop_NTPase"/>
</dbReference>
<proteinExistence type="predicted"/>
<dbReference type="EMBL" id="KL142426">
    <property type="protein sequence ID" value="KDR66193.1"/>
    <property type="molecule type" value="Genomic_DNA"/>
</dbReference>
<organism evidence="2 3">
    <name type="scientific">Galerina marginata (strain CBS 339.88)</name>
    <dbReference type="NCBI Taxonomy" id="685588"/>
    <lineage>
        <taxon>Eukaryota</taxon>
        <taxon>Fungi</taxon>
        <taxon>Dikarya</taxon>
        <taxon>Basidiomycota</taxon>
        <taxon>Agaricomycotina</taxon>
        <taxon>Agaricomycetes</taxon>
        <taxon>Agaricomycetidae</taxon>
        <taxon>Agaricales</taxon>
        <taxon>Agaricineae</taxon>
        <taxon>Strophariaceae</taxon>
        <taxon>Galerina</taxon>
    </lineage>
</organism>
<evidence type="ECO:0000313" key="3">
    <source>
        <dbReference type="Proteomes" id="UP000027222"/>
    </source>
</evidence>
<dbReference type="CDD" id="cd00882">
    <property type="entry name" value="Ras_like_GTPase"/>
    <property type="match status" value="1"/>
</dbReference>
<accession>A0A067SHF0</accession>
<dbReference type="Pfam" id="PF01926">
    <property type="entry name" value="MMR_HSR1"/>
    <property type="match status" value="1"/>
</dbReference>
<dbReference type="AlphaFoldDB" id="A0A067SHF0"/>
<evidence type="ECO:0000313" key="2">
    <source>
        <dbReference type="EMBL" id="KDR66193.1"/>
    </source>
</evidence>
<feature type="domain" description="G" evidence="1">
    <location>
        <begin position="13"/>
        <end position="75"/>
    </location>
</feature>
<dbReference type="HOGENOM" id="CLU_018003_1_3_1"/>
<gene>
    <name evidence="2" type="ORF">GALMADRAFT_81152</name>
</gene>
<evidence type="ECO:0000259" key="1">
    <source>
        <dbReference type="Pfam" id="PF01926"/>
    </source>
</evidence>
<dbReference type="STRING" id="685588.A0A067SHF0"/>
<dbReference type="GO" id="GO:0005525">
    <property type="term" value="F:GTP binding"/>
    <property type="evidence" value="ECO:0007669"/>
    <property type="project" value="InterPro"/>
</dbReference>
<dbReference type="Proteomes" id="UP000027222">
    <property type="component" value="Unassembled WGS sequence"/>
</dbReference>
<keyword evidence="3" id="KW-1185">Reference proteome</keyword>
<dbReference type="Gene3D" id="3.40.50.300">
    <property type="entry name" value="P-loop containing nucleotide triphosphate hydrolases"/>
    <property type="match status" value="1"/>
</dbReference>
<sequence>MYKLTSSNLSHRIMGATGTGKTSFIRLITEDDNIIISDSLESQTSDLCRYPYDHPSGRKVTFIDTPGFDDSRDDTTDVDVLSKISLFLDEEYKSKRCLNGVIYLHNIANTRMGGISRRNLKMFQKLVGNDSLCNVIIVTTMWSTVDNAVGEKREEELRSKDVFFKPLLEQKAQLLRHDSGKDSADRIVNAILENDPRALLIQTELSEPGCRLVDTSAGVEIVEEFERLDERDKKKLEALGKELEQALKDGDSAVIAELVEKRDKLVDNIDGRKQDRKALERDADELDLFYGIRAGYRASGISGAIVGGIAATVGSLFLSQAKETEERAGVSKEHSVAKQVAEYAVGTEELVGEMAEAGREFAGSTGAFFGGLLGAIIGTTGSILDGSSHVDQHIGHKD</sequence>
<dbReference type="InterPro" id="IPR006073">
    <property type="entry name" value="GTP-bd"/>
</dbReference>